<name>E6X0F2_NITSE</name>
<evidence type="ECO:0000313" key="4">
    <source>
        <dbReference type="EMBL" id="ADV46802.1"/>
    </source>
</evidence>
<dbReference type="HOGENOM" id="CLU_010194_2_9_7"/>
<dbReference type="InterPro" id="IPR051911">
    <property type="entry name" value="SDR_oxidoreductase"/>
</dbReference>
<dbReference type="Gene3D" id="3.40.50.720">
    <property type="entry name" value="NAD(P)-binding Rossmann-like Domain"/>
    <property type="match status" value="1"/>
</dbReference>
<proteinExistence type="inferred from homology"/>
<dbReference type="Pfam" id="PF00106">
    <property type="entry name" value="adh_short"/>
    <property type="match status" value="1"/>
</dbReference>
<keyword evidence="2" id="KW-0560">Oxidoreductase</keyword>
<sequence length="277" mass="30967">MEKTVLITGAYSGMGRVTAQYLAECGYRVYATSRDPERLRAEFEKSELSDPPRVVAMDLHSKSSVAQAVETILQENKGIDVLVNNAGYGLVATVEEAEEEEIIEQFQINLFGLLRVTRQVIPVMRRRQSGVIVNISSFLGRVGLPLLTFYNASKYAVEGVTDSLRLELAPAGIRVHSVMPGFFSTQFARKNLKVNAKIQSETSPYAPLSRQLAPRIVEEINHGNDPMEVAHAIRYLIETEEAPARVAVGEIAKKFLAMRRELNDAEYEQRVRDSYGF</sequence>
<dbReference type="EMBL" id="CP002452">
    <property type="protein sequence ID" value="ADV46802.1"/>
    <property type="molecule type" value="Genomic_DNA"/>
</dbReference>
<accession>E6X0F2</accession>
<organism evidence="4 5">
    <name type="scientific">Nitratifractor salsuginis (strain DSM 16511 / JCM 12458 / E9I37-1)</name>
    <dbReference type="NCBI Taxonomy" id="749222"/>
    <lineage>
        <taxon>Bacteria</taxon>
        <taxon>Pseudomonadati</taxon>
        <taxon>Campylobacterota</taxon>
        <taxon>Epsilonproteobacteria</taxon>
        <taxon>Campylobacterales</taxon>
        <taxon>Sulfurovaceae</taxon>
        <taxon>Nitratifractor</taxon>
    </lineage>
</organism>
<dbReference type="SUPFAM" id="SSF51735">
    <property type="entry name" value="NAD(P)-binding Rossmann-fold domains"/>
    <property type="match status" value="1"/>
</dbReference>
<dbReference type="OrthoDB" id="5354363at2"/>
<dbReference type="InterPro" id="IPR002347">
    <property type="entry name" value="SDR_fam"/>
</dbReference>
<comment type="similarity">
    <text evidence="1 3">Belongs to the short-chain dehydrogenases/reductases (SDR) family.</text>
</comment>
<protein>
    <submittedName>
        <fullName evidence="4">Short-chain dehydrogenase/reductase SDR</fullName>
    </submittedName>
</protein>
<dbReference type="Proteomes" id="UP000008633">
    <property type="component" value="Chromosome"/>
</dbReference>
<dbReference type="STRING" id="749222.Nitsa_1554"/>
<dbReference type="GO" id="GO:0016491">
    <property type="term" value="F:oxidoreductase activity"/>
    <property type="evidence" value="ECO:0007669"/>
    <property type="project" value="UniProtKB-KW"/>
</dbReference>
<evidence type="ECO:0000256" key="3">
    <source>
        <dbReference type="RuleBase" id="RU000363"/>
    </source>
</evidence>
<dbReference type="PRINTS" id="PR00081">
    <property type="entry name" value="GDHRDH"/>
</dbReference>
<dbReference type="InterPro" id="IPR036291">
    <property type="entry name" value="NAD(P)-bd_dom_sf"/>
</dbReference>
<dbReference type="PANTHER" id="PTHR43976:SF16">
    <property type="entry name" value="SHORT-CHAIN DEHYDROGENASE_REDUCTASE FAMILY PROTEIN"/>
    <property type="match status" value="1"/>
</dbReference>
<evidence type="ECO:0000256" key="2">
    <source>
        <dbReference type="ARBA" id="ARBA00023002"/>
    </source>
</evidence>
<dbReference type="KEGG" id="nsa:Nitsa_1554"/>
<dbReference type="InterPro" id="IPR020904">
    <property type="entry name" value="Sc_DH/Rdtase_CS"/>
</dbReference>
<dbReference type="PANTHER" id="PTHR43976">
    <property type="entry name" value="SHORT CHAIN DEHYDROGENASE"/>
    <property type="match status" value="1"/>
</dbReference>
<dbReference type="CDD" id="cd05374">
    <property type="entry name" value="17beta-HSD-like_SDR_c"/>
    <property type="match status" value="1"/>
</dbReference>
<reference evidence="5" key="2">
    <citation type="submission" date="2011-01" db="EMBL/GenBank/DDBJ databases">
        <title>The complete genome of Nitratifractor salsuginis DSM 16511.</title>
        <authorList>
            <consortium name="US DOE Joint Genome Institute (JGI-PGF)"/>
            <person name="Lucas S."/>
            <person name="Copeland A."/>
            <person name="Lapidus A."/>
            <person name="Bruce D."/>
            <person name="Goodwin L."/>
            <person name="Pitluck S."/>
            <person name="Kyrpides N."/>
            <person name="Mavromatis K."/>
            <person name="Ivanova N."/>
            <person name="Mikhailova N."/>
            <person name="Zeytun A."/>
            <person name="Detter J.C."/>
            <person name="Tapia R."/>
            <person name="Han C."/>
            <person name="Land M."/>
            <person name="Hauser L."/>
            <person name="Markowitz V."/>
            <person name="Cheng J.-F."/>
            <person name="Hugenholtz P."/>
            <person name="Woyke T."/>
            <person name="Wu D."/>
            <person name="Tindall B."/>
            <person name="Schuetze A."/>
            <person name="Brambilla E."/>
            <person name="Klenk H.-P."/>
            <person name="Eisen J.A."/>
        </authorList>
    </citation>
    <scope>NUCLEOTIDE SEQUENCE [LARGE SCALE GENOMIC DNA]</scope>
    <source>
        <strain evidence="5">DSM 16511 / JCM 12458 / E9I37-1</strain>
    </source>
</reference>
<dbReference type="PRINTS" id="PR00080">
    <property type="entry name" value="SDRFAMILY"/>
</dbReference>
<dbReference type="PROSITE" id="PS00061">
    <property type="entry name" value="ADH_SHORT"/>
    <property type="match status" value="1"/>
</dbReference>
<reference evidence="4 5" key="1">
    <citation type="journal article" date="2011" name="Stand. Genomic Sci.">
        <title>Complete genome sequence of Nitratifractor salsuginis type strain (E9I37-1).</title>
        <authorList>
            <person name="Anderson I."/>
            <person name="Sikorski J."/>
            <person name="Zeytun A."/>
            <person name="Nolan M."/>
            <person name="Lapidus A."/>
            <person name="Lucas S."/>
            <person name="Hammon N."/>
            <person name="Deshpande S."/>
            <person name="Cheng J.F."/>
            <person name="Tapia R."/>
            <person name="Han C."/>
            <person name="Goodwin L."/>
            <person name="Pitluck S."/>
            <person name="Liolios K."/>
            <person name="Pagani I."/>
            <person name="Ivanova N."/>
            <person name="Huntemann M."/>
            <person name="Mavromatis K."/>
            <person name="Ovchinikova G."/>
            <person name="Pati A."/>
            <person name="Chen A."/>
            <person name="Palaniappan K."/>
            <person name="Land M."/>
            <person name="Hauser L."/>
            <person name="Brambilla E.M."/>
            <person name="Ngatchou-Djao O.D."/>
            <person name="Rohde M."/>
            <person name="Tindall B.J."/>
            <person name="Goker M."/>
            <person name="Detter J.C."/>
            <person name="Woyke T."/>
            <person name="Bristow J."/>
            <person name="Eisen J.A."/>
            <person name="Markowitz V."/>
            <person name="Hugenholtz P."/>
            <person name="Klenk H.P."/>
            <person name="Kyrpides N.C."/>
        </authorList>
    </citation>
    <scope>NUCLEOTIDE SEQUENCE [LARGE SCALE GENOMIC DNA]</scope>
    <source>
        <strain evidence="5">DSM 16511 / JCM 12458 / E9I37-1</strain>
    </source>
</reference>
<keyword evidence="5" id="KW-1185">Reference proteome</keyword>
<gene>
    <name evidence="4" type="ordered locus">Nitsa_1554</name>
</gene>
<dbReference type="AlphaFoldDB" id="E6X0F2"/>
<evidence type="ECO:0000313" key="5">
    <source>
        <dbReference type="Proteomes" id="UP000008633"/>
    </source>
</evidence>
<dbReference type="eggNOG" id="COG1028">
    <property type="taxonomic scope" value="Bacteria"/>
</dbReference>
<evidence type="ECO:0000256" key="1">
    <source>
        <dbReference type="ARBA" id="ARBA00006484"/>
    </source>
</evidence>